<evidence type="ECO:0000313" key="1">
    <source>
        <dbReference type="EMBL" id="KAI4319094.1"/>
    </source>
</evidence>
<name>A0ACB9M497_9MYRT</name>
<reference evidence="2" key="1">
    <citation type="journal article" date="2023" name="Front. Plant Sci.">
        <title>Chromosomal-level genome assembly of Melastoma candidum provides insights into trichome evolution.</title>
        <authorList>
            <person name="Zhong Y."/>
            <person name="Wu W."/>
            <person name="Sun C."/>
            <person name="Zou P."/>
            <person name="Liu Y."/>
            <person name="Dai S."/>
            <person name="Zhou R."/>
        </authorList>
    </citation>
    <scope>NUCLEOTIDE SEQUENCE [LARGE SCALE GENOMIC DNA]</scope>
</reference>
<organism evidence="1 2">
    <name type="scientific">Melastoma candidum</name>
    <dbReference type="NCBI Taxonomy" id="119954"/>
    <lineage>
        <taxon>Eukaryota</taxon>
        <taxon>Viridiplantae</taxon>
        <taxon>Streptophyta</taxon>
        <taxon>Embryophyta</taxon>
        <taxon>Tracheophyta</taxon>
        <taxon>Spermatophyta</taxon>
        <taxon>Magnoliopsida</taxon>
        <taxon>eudicotyledons</taxon>
        <taxon>Gunneridae</taxon>
        <taxon>Pentapetalae</taxon>
        <taxon>rosids</taxon>
        <taxon>malvids</taxon>
        <taxon>Myrtales</taxon>
        <taxon>Melastomataceae</taxon>
        <taxon>Melastomatoideae</taxon>
        <taxon>Melastomateae</taxon>
        <taxon>Melastoma</taxon>
    </lineage>
</organism>
<comment type="caution">
    <text evidence="1">The sequence shown here is derived from an EMBL/GenBank/DDBJ whole genome shotgun (WGS) entry which is preliminary data.</text>
</comment>
<gene>
    <name evidence="1" type="ORF">MLD38_032737</name>
</gene>
<dbReference type="EMBL" id="CM042889">
    <property type="protein sequence ID" value="KAI4319094.1"/>
    <property type="molecule type" value="Genomic_DNA"/>
</dbReference>
<evidence type="ECO:0000313" key="2">
    <source>
        <dbReference type="Proteomes" id="UP001057402"/>
    </source>
</evidence>
<proteinExistence type="predicted"/>
<accession>A0ACB9M497</accession>
<sequence length="155" mass="15776">MLASKSSGGLSMSKFASTKVVPGESVCKSASLSPGSVKSLPLMNANSKDNARSGVVNSTSDVPMTTSRDEKSTGSSHSLNNSQSCSSDHAKAGVPGKEDARSSTAASGKNLSGPSRHKKSVNGFAGSPVSGREPGSGRILPSTGVLFRKKYLSQD</sequence>
<keyword evidence="2" id="KW-1185">Reference proteome</keyword>
<protein>
    <submittedName>
        <fullName evidence="1">Uncharacterized protein</fullName>
    </submittedName>
</protein>
<dbReference type="Proteomes" id="UP001057402">
    <property type="component" value="Chromosome 10"/>
</dbReference>